<dbReference type="Gene3D" id="3.40.50.1240">
    <property type="entry name" value="Phosphoglycerate mutase-like"/>
    <property type="match status" value="1"/>
</dbReference>
<accession>A0ABQ2B4Z9</accession>
<proteinExistence type="predicted"/>
<dbReference type="InterPro" id="IPR050275">
    <property type="entry name" value="PGM_Phosphatase"/>
</dbReference>
<dbReference type="Proteomes" id="UP000632535">
    <property type="component" value="Unassembled WGS sequence"/>
</dbReference>
<dbReference type="SMART" id="SM00855">
    <property type="entry name" value="PGAM"/>
    <property type="match status" value="1"/>
</dbReference>
<gene>
    <name evidence="1" type="ORF">GCM10007368_12240</name>
</gene>
<dbReference type="Pfam" id="PF00300">
    <property type="entry name" value="His_Phos_1"/>
    <property type="match status" value="1"/>
</dbReference>
<dbReference type="PANTHER" id="PTHR48100">
    <property type="entry name" value="BROAD-SPECIFICITY PHOSPHATASE YOR283W-RELATED"/>
    <property type="match status" value="1"/>
</dbReference>
<name>A0ABQ2B4Z9_9MICO</name>
<dbReference type="InterPro" id="IPR029033">
    <property type="entry name" value="His_PPase_superfam"/>
</dbReference>
<dbReference type="InterPro" id="IPR013078">
    <property type="entry name" value="His_Pase_superF_clade-1"/>
</dbReference>
<dbReference type="CDD" id="cd07067">
    <property type="entry name" value="HP_PGM_like"/>
    <property type="match status" value="1"/>
</dbReference>
<dbReference type="PANTHER" id="PTHR48100:SF62">
    <property type="entry name" value="GLUCOSYL-3-PHOSPHOGLYCERATE PHOSPHATASE"/>
    <property type="match status" value="1"/>
</dbReference>
<dbReference type="SUPFAM" id="SSF53254">
    <property type="entry name" value="Phosphoglycerate mutase-like"/>
    <property type="match status" value="1"/>
</dbReference>
<evidence type="ECO:0008006" key="3">
    <source>
        <dbReference type="Google" id="ProtNLM"/>
    </source>
</evidence>
<dbReference type="RefSeq" id="WP_188522762.1">
    <property type="nucleotide sequence ID" value="NZ_BMDG01000003.1"/>
</dbReference>
<protein>
    <recommendedName>
        <fullName evidence="3">Phosphoglycerate mutase</fullName>
    </recommendedName>
</protein>
<sequence>MARPSGASPLDTQAVRTVVLVRHGVTPLTDVRAYSGGGVPGPSLTAHGRTQAARAADAVFRIGTGLWPDLPRAGSLVASPMVRTLETAAAVGRRIGQHVRTDDRFAECVFGEWEGMTPDRIAERWPKEFRAWATTGTAPAPGGESYAHVGERGWAGLRDVVTAAPAASTTVVVAHTVTIRALVGRALDAPPATWPRLRVPPCSLTVLRLGPATEGADGDVGVAEVTTVGYPTDR</sequence>
<evidence type="ECO:0000313" key="2">
    <source>
        <dbReference type="Proteomes" id="UP000632535"/>
    </source>
</evidence>
<comment type="caution">
    <text evidence="1">The sequence shown here is derived from an EMBL/GenBank/DDBJ whole genome shotgun (WGS) entry which is preliminary data.</text>
</comment>
<organism evidence="1 2">
    <name type="scientific">Isoptericola cucumis</name>
    <dbReference type="NCBI Taxonomy" id="1776856"/>
    <lineage>
        <taxon>Bacteria</taxon>
        <taxon>Bacillati</taxon>
        <taxon>Actinomycetota</taxon>
        <taxon>Actinomycetes</taxon>
        <taxon>Micrococcales</taxon>
        <taxon>Promicromonosporaceae</taxon>
        <taxon>Isoptericola</taxon>
    </lineage>
</organism>
<evidence type="ECO:0000313" key="1">
    <source>
        <dbReference type="EMBL" id="GGI06653.1"/>
    </source>
</evidence>
<dbReference type="EMBL" id="BMDG01000003">
    <property type="protein sequence ID" value="GGI06653.1"/>
    <property type="molecule type" value="Genomic_DNA"/>
</dbReference>
<reference evidence="2" key="1">
    <citation type="journal article" date="2019" name="Int. J. Syst. Evol. Microbiol.">
        <title>The Global Catalogue of Microorganisms (GCM) 10K type strain sequencing project: providing services to taxonomists for standard genome sequencing and annotation.</title>
        <authorList>
            <consortium name="The Broad Institute Genomics Platform"/>
            <consortium name="The Broad Institute Genome Sequencing Center for Infectious Disease"/>
            <person name="Wu L."/>
            <person name="Ma J."/>
        </authorList>
    </citation>
    <scope>NUCLEOTIDE SEQUENCE [LARGE SCALE GENOMIC DNA]</scope>
    <source>
        <strain evidence="2">CCM 8653</strain>
    </source>
</reference>
<keyword evidence="2" id="KW-1185">Reference proteome</keyword>